<proteinExistence type="predicted"/>
<name>A0AAD6UB24_9AGAR</name>
<keyword evidence="3" id="KW-1185">Reference proteome</keyword>
<accession>A0AAD6UB24</accession>
<comment type="caution">
    <text evidence="2">The sequence shown here is derived from an EMBL/GenBank/DDBJ whole genome shotgun (WGS) entry which is preliminary data.</text>
</comment>
<reference evidence="2" key="1">
    <citation type="submission" date="2023-03" db="EMBL/GenBank/DDBJ databases">
        <title>Massive genome expansion in bonnet fungi (Mycena s.s.) driven by repeated elements and novel gene families across ecological guilds.</title>
        <authorList>
            <consortium name="Lawrence Berkeley National Laboratory"/>
            <person name="Harder C.B."/>
            <person name="Miyauchi S."/>
            <person name="Viragh M."/>
            <person name="Kuo A."/>
            <person name="Thoen E."/>
            <person name="Andreopoulos B."/>
            <person name="Lu D."/>
            <person name="Skrede I."/>
            <person name="Drula E."/>
            <person name="Henrissat B."/>
            <person name="Morin E."/>
            <person name="Kohler A."/>
            <person name="Barry K."/>
            <person name="LaButti K."/>
            <person name="Morin E."/>
            <person name="Salamov A."/>
            <person name="Lipzen A."/>
            <person name="Mereny Z."/>
            <person name="Hegedus B."/>
            <person name="Baldrian P."/>
            <person name="Stursova M."/>
            <person name="Weitz H."/>
            <person name="Taylor A."/>
            <person name="Grigoriev I.V."/>
            <person name="Nagy L.G."/>
            <person name="Martin F."/>
            <person name="Kauserud H."/>
        </authorList>
    </citation>
    <scope>NUCLEOTIDE SEQUENCE</scope>
    <source>
        <strain evidence="2">CBHHK173m</strain>
    </source>
</reference>
<evidence type="ECO:0000313" key="2">
    <source>
        <dbReference type="EMBL" id="KAJ7094033.1"/>
    </source>
</evidence>
<dbReference type="EMBL" id="JARJCN010000015">
    <property type="protein sequence ID" value="KAJ7094033.1"/>
    <property type="molecule type" value="Genomic_DNA"/>
</dbReference>
<gene>
    <name evidence="2" type="ORF">B0H15DRAFT_150600</name>
</gene>
<dbReference type="AlphaFoldDB" id="A0AAD6UB24"/>
<evidence type="ECO:0000313" key="3">
    <source>
        <dbReference type="Proteomes" id="UP001222325"/>
    </source>
</evidence>
<protein>
    <submittedName>
        <fullName evidence="2">Uncharacterized protein</fullName>
    </submittedName>
</protein>
<dbReference type="Proteomes" id="UP001222325">
    <property type="component" value="Unassembled WGS sequence"/>
</dbReference>
<feature type="region of interest" description="Disordered" evidence="1">
    <location>
        <begin position="42"/>
        <end position="69"/>
    </location>
</feature>
<evidence type="ECO:0000256" key="1">
    <source>
        <dbReference type="SAM" id="MobiDB-lite"/>
    </source>
</evidence>
<sequence>MLMALGLFLTFAQRYMTRKRKSDIRTEVKAVITKALSGGDTSRVITEGNAEGSSTSQRQAGGGAAVEGEQARGGLEGTMTIHASNLGESVYTYTLVAEETTSRKRPRAGATLLTSASAESARALVNTSSGERGRKRPRTSKIGLKPYLEEMIFPTDLSDDNEDERDQLFDALVKEYPYQYRAGTDVEDLHQYHLQILWDRTLLLRIAYLVR</sequence>
<organism evidence="2 3">
    <name type="scientific">Mycena belliarum</name>
    <dbReference type="NCBI Taxonomy" id="1033014"/>
    <lineage>
        <taxon>Eukaryota</taxon>
        <taxon>Fungi</taxon>
        <taxon>Dikarya</taxon>
        <taxon>Basidiomycota</taxon>
        <taxon>Agaricomycotina</taxon>
        <taxon>Agaricomycetes</taxon>
        <taxon>Agaricomycetidae</taxon>
        <taxon>Agaricales</taxon>
        <taxon>Marasmiineae</taxon>
        <taxon>Mycenaceae</taxon>
        <taxon>Mycena</taxon>
    </lineage>
</organism>